<dbReference type="InterPro" id="IPR052764">
    <property type="entry name" value="GH20_Enzymes"/>
</dbReference>
<accession>A0A7T7M9P6</accession>
<evidence type="ECO:0000313" key="7">
    <source>
        <dbReference type="EMBL" id="QQM67249.1"/>
    </source>
</evidence>
<name>A0A7T7M9P6_9ACTO</name>
<evidence type="ECO:0000259" key="5">
    <source>
        <dbReference type="Pfam" id="PF00728"/>
    </source>
</evidence>
<protein>
    <submittedName>
        <fullName evidence="7">Family 20 glycosylhydrolase</fullName>
    </submittedName>
</protein>
<dbReference type="EMBL" id="CP066802">
    <property type="protein sequence ID" value="QQM67249.1"/>
    <property type="molecule type" value="Genomic_DNA"/>
</dbReference>
<evidence type="ECO:0000256" key="2">
    <source>
        <dbReference type="ARBA" id="ARBA00022801"/>
    </source>
</evidence>
<evidence type="ECO:0000259" key="6">
    <source>
        <dbReference type="Pfam" id="PF02838"/>
    </source>
</evidence>
<organism evidence="7 8">
    <name type="scientific">Actinomyces weissii</name>
    <dbReference type="NCBI Taxonomy" id="675090"/>
    <lineage>
        <taxon>Bacteria</taxon>
        <taxon>Bacillati</taxon>
        <taxon>Actinomycetota</taxon>
        <taxon>Actinomycetes</taxon>
        <taxon>Actinomycetales</taxon>
        <taxon>Actinomycetaceae</taxon>
        <taxon>Actinomyces</taxon>
    </lineage>
</organism>
<keyword evidence="8" id="KW-1185">Reference proteome</keyword>
<dbReference type="InterPro" id="IPR017853">
    <property type="entry name" value="GH"/>
</dbReference>
<keyword evidence="2 7" id="KW-0378">Hydrolase</keyword>
<dbReference type="InterPro" id="IPR025705">
    <property type="entry name" value="Beta_hexosaminidase_sua/sub"/>
</dbReference>
<feature type="domain" description="Beta-hexosaminidase bacterial type N-terminal" evidence="6">
    <location>
        <begin position="18"/>
        <end position="170"/>
    </location>
</feature>
<dbReference type="GO" id="GO:0005975">
    <property type="term" value="P:carbohydrate metabolic process"/>
    <property type="evidence" value="ECO:0007669"/>
    <property type="project" value="InterPro"/>
</dbReference>
<dbReference type="InterPro" id="IPR015883">
    <property type="entry name" value="Glyco_hydro_20_cat"/>
</dbReference>
<evidence type="ECO:0000313" key="8">
    <source>
        <dbReference type="Proteomes" id="UP000595895"/>
    </source>
</evidence>
<dbReference type="PRINTS" id="PR00738">
    <property type="entry name" value="GLHYDRLASE20"/>
</dbReference>
<dbReference type="KEGG" id="awe:JG540_09680"/>
<evidence type="ECO:0000256" key="1">
    <source>
        <dbReference type="ARBA" id="ARBA00006285"/>
    </source>
</evidence>
<reference evidence="7 8" key="1">
    <citation type="submission" date="2020-12" db="EMBL/GenBank/DDBJ databases">
        <authorList>
            <person name="Zhou J."/>
        </authorList>
    </citation>
    <scope>NUCLEOTIDE SEQUENCE [LARGE SCALE GENOMIC DNA]</scope>
    <source>
        <strain evidence="7 8">CCUG 61299</strain>
    </source>
</reference>
<dbReference type="InterPro" id="IPR015882">
    <property type="entry name" value="HEX_bac_N"/>
</dbReference>
<gene>
    <name evidence="7" type="ORF">JG540_09680</name>
</gene>
<dbReference type="AlphaFoldDB" id="A0A7T7M9P6"/>
<dbReference type="Pfam" id="PF00728">
    <property type="entry name" value="Glyco_hydro_20"/>
    <property type="match status" value="1"/>
</dbReference>
<feature type="active site" description="Proton donor" evidence="4">
    <location>
        <position position="318"/>
    </location>
</feature>
<dbReference type="Gene3D" id="3.30.379.10">
    <property type="entry name" value="Chitobiase/beta-hexosaminidase domain 2-like"/>
    <property type="match status" value="1"/>
</dbReference>
<dbReference type="Gene3D" id="3.20.20.80">
    <property type="entry name" value="Glycosidases"/>
    <property type="match status" value="1"/>
</dbReference>
<dbReference type="GO" id="GO:0004563">
    <property type="term" value="F:beta-N-acetylhexosaminidase activity"/>
    <property type="evidence" value="ECO:0007669"/>
    <property type="project" value="InterPro"/>
</dbReference>
<evidence type="ECO:0000256" key="4">
    <source>
        <dbReference type="PIRSR" id="PIRSR625705-1"/>
    </source>
</evidence>
<dbReference type="InterPro" id="IPR029018">
    <property type="entry name" value="Hex-like_dom2"/>
</dbReference>
<dbReference type="SUPFAM" id="SSF51445">
    <property type="entry name" value="(Trans)glycosidases"/>
    <property type="match status" value="1"/>
</dbReference>
<dbReference type="Proteomes" id="UP000595895">
    <property type="component" value="Chromosome"/>
</dbReference>
<dbReference type="SUPFAM" id="SSF55545">
    <property type="entry name" value="beta-N-acetylhexosaminidase-like domain"/>
    <property type="match status" value="1"/>
</dbReference>
<comment type="similarity">
    <text evidence="1">Belongs to the glycosyl hydrolase 20 family.</text>
</comment>
<keyword evidence="3" id="KW-0326">Glycosidase</keyword>
<dbReference type="RefSeq" id="WP_200275657.1">
    <property type="nucleotide sequence ID" value="NZ_CP066802.1"/>
</dbReference>
<dbReference type="Pfam" id="PF02838">
    <property type="entry name" value="Glyco_hydro_20b"/>
    <property type="match status" value="1"/>
</dbReference>
<evidence type="ECO:0000256" key="3">
    <source>
        <dbReference type="ARBA" id="ARBA00023295"/>
    </source>
</evidence>
<dbReference type="PANTHER" id="PTHR43678">
    <property type="entry name" value="PUTATIVE (AFU_ORTHOLOGUE AFUA_2G00640)-RELATED"/>
    <property type="match status" value="1"/>
</dbReference>
<proteinExistence type="inferred from homology"/>
<feature type="domain" description="Glycoside hydrolase family 20 catalytic" evidence="5">
    <location>
        <begin position="177"/>
        <end position="515"/>
    </location>
</feature>
<dbReference type="PANTHER" id="PTHR43678:SF1">
    <property type="entry name" value="BETA-N-ACETYLHEXOSAMINIDASE"/>
    <property type="match status" value="1"/>
</dbReference>
<sequence>MSENQQNATSLQGEGIYGVLPPVRQVTEAAGAPFRLLARSRVVVAEAAQAEALRADAELLATELATALDPVPTTAWAGAVGSAQVGGLAAEATTTPLPVVVGVAAQPGDVVLRLAPQVAGLASPEGYRLEATSQAVTITAPTATGVFYGTRSLLQCLALSGGVQPCTVLDEPAKPVRGLHVDAGRKYFSPQWLQDRLQEMAWFKLNELQLHFSDNEGFRLESRSHPEVVSEQHLTQAELGELLATAARYHVQVVPALDVPGHMRQVLSAHPGLRAAESEAGRLLLDYSRPQARALVAELLEELVPLFGARTWHLGGDEVFPVGGPAWDPGLHETLARDYPRLAAYAQEQVGPQATVLDGYVHYLGTVAAHLRRLGVRQVRAWNDALGIPGTSQRLDAEVVITYWTAWHEGFAPVQDFVDAGHQVVNFNDARFYYVLTTPGRAYWDRPTVEAAYAWRPGVFPALADGLPQTWGPGEEWDRGAVLSVWCDVPEAETEAEVAAGIRPLLVALASRVWNPGDQSSYATWHARLRQLLPFDL</sequence>